<keyword evidence="8" id="KW-0238">DNA-binding</keyword>
<dbReference type="NCBIfam" id="TIGR00643">
    <property type="entry name" value="recG"/>
    <property type="match status" value="1"/>
</dbReference>
<dbReference type="Proteomes" id="UP000178517">
    <property type="component" value="Unassembled WGS sequence"/>
</dbReference>
<keyword evidence="6 15" id="KW-0347">Helicase</keyword>
<dbReference type="InterPro" id="IPR027417">
    <property type="entry name" value="P-loop_NTPase"/>
</dbReference>
<dbReference type="EMBL" id="MHJI01000001">
    <property type="protein sequence ID" value="OGY66673.1"/>
    <property type="molecule type" value="Genomic_DNA"/>
</dbReference>
<dbReference type="InterPro" id="IPR014001">
    <property type="entry name" value="Helicase_ATP-bd"/>
</dbReference>
<dbReference type="PANTHER" id="PTHR47964">
    <property type="entry name" value="ATP-DEPENDENT DNA HELICASE HOMOLOG RECG, CHLOROPLASTIC"/>
    <property type="match status" value="1"/>
</dbReference>
<evidence type="ECO:0000256" key="4">
    <source>
        <dbReference type="ARBA" id="ARBA00022763"/>
    </source>
</evidence>
<dbReference type="PROSITE" id="PS51194">
    <property type="entry name" value="HELICASE_CTER"/>
    <property type="match status" value="1"/>
</dbReference>
<evidence type="ECO:0000256" key="5">
    <source>
        <dbReference type="ARBA" id="ARBA00022801"/>
    </source>
</evidence>
<feature type="domain" description="Helicase ATP-binding" evidence="16">
    <location>
        <begin position="277"/>
        <end position="452"/>
    </location>
</feature>
<dbReference type="NCBIfam" id="NF008165">
    <property type="entry name" value="PRK10917.1-3"/>
    <property type="match status" value="1"/>
</dbReference>
<dbReference type="InterPro" id="IPR001650">
    <property type="entry name" value="Helicase_C-like"/>
</dbReference>
<protein>
    <recommendedName>
        <fullName evidence="2 15">ATP-dependent DNA helicase RecG</fullName>
        <ecNumber evidence="13 15">5.6.2.4</ecNumber>
    </recommendedName>
</protein>
<dbReference type="STRING" id="1798406.A3A04_01560"/>
<dbReference type="SMART" id="SM00490">
    <property type="entry name" value="HELICc"/>
    <property type="match status" value="1"/>
</dbReference>
<sequence>MVPLITPLSAIKGIAPKFLTHLSKLHITTVHDLLSHFPTRYEDFSRIVKIADLEVNQVATIQCVIKKISLRRSFRRRLFLIEAVASDDTGDISAIWFNQPYLTSIIRPGKLMNLAGKVIISNDNMCLSSPMYEFVGKKESVTRHTARLTPIYPETKGLTSKAFRYLVKPLLDHAEKIPEWIPTPILETQALPEVNHALHTIHFPENLEEVENARKRFAFEDLFLLQLVNVKNRLLLTKEKAPRLTHEIIQKTHKNIALLPFTLTPSQEKVLQEIYEDLKKGTPMNRLLQGDVGSGKTVIAALAALPHTEKNYQVAFMAPTEILARQHYSTLKRLFPHLECGIGLMTGSEHVIYYGPHLESKTTKNSIIDLIDKAKIKIIIGTHAIIEDAVSFPRLGLLVIDEQHRFGVKQRALLLKSKAHGSEIPHLLSMSATPIPRTLSLSVFGDLDISIINELPKGRQPILTKVVPPIHRAKAYQFIRSQIKKGRQAFVICPRITAPEENNDSKILALDTKNVTEEYEKLSKEVFPDLSISMLHGKMKPREKENIMKDFSSKKIDILVSTSVIEVGIDIPNATIMMIEGAERFGLAQLYQFRGRVGRGKERSFCFLFTDSTAKSTEDRLKALLEAKNGFELAEKDLEIRGPGEFLGQKQTGLPDIAMNALRNMDLVKSARKDAEDILKKDSQLIHHPLLLDRLRSFEEKIHKE</sequence>
<evidence type="ECO:0000256" key="6">
    <source>
        <dbReference type="ARBA" id="ARBA00022806"/>
    </source>
</evidence>
<evidence type="ECO:0000256" key="9">
    <source>
        <dbReference type="ARBA" id="ARBA00023172"/>
    </source>
</evidence>
<dbReference type="Pfam" id="PF17191">
    <property type="entry name" value="RecG_wedge"/>
    <property type="match status" value="1"/>
</dbReference>
<dbReference type="NCBIfam" id="NF008168">
    <property type="entry name" value="PRK10917.2-2"/>
    <property type="match status" value="1"/>
</dbReference>
<evidence type="ECO:0000256" key="2">
    <source>
        <dbReference type="ARBA" id="ARBA00017846"/>
    </source>
</evidence>
<keyword evidence="4 15" id="KW-0227">DNA damage</keyword>
<keyword evidence="5 15" id="KW-0378">Hydrolase</keyword>
<dbReference type="Gene3D" id="2.40.50.140">
    <property type="entry name" value="Nucleic acid-binding proteins"/>
    <property type="match status" value="1"/>
</dbReference>
<evidence type="ECO:0000256" key="8">
    <source>
        <dbReference type="ARBA" id="ARBA00023125"/>
    </source>
</evidence>
<proteinExistence type="inferred from homology"/>
<evidence type="ECO:0000313" key="18">
    <source>
        <dbReference type="EMBL" id="OGY66673.1"/>
    </source>
</evidence>
<evidence type="ECO:0000256" key="7">
    <source>
        <dbReference type="ARBA" id="ARBA00022840"/>
    </source>
</evidence>
<dbReference type="GO" id="GO:0005524">
    <property type="term" value="F:ATP binding"/>
    <property type="evidence" value="ECO:0007669"/>
    <property type="project" value="UniProtKB-KW"/>
</dbReference>
<dbReference type="SUPFAM" id="SSF50249">
    <property type="entry name" value="Nucleic acid-binding proteins"/>
    <property type="match status" value="1"/>
</dbReference>
<dbReference type="InterPro" id="IPR047112">
    <property type="entry name" value="RecG/Mfd"/>
</dbReference>
<evidence type="ECO:0000256" key="12">
    <source>
        <dbReference type="ARBA" id="ARBA00034617"/>
    </source>
</evidence>
<dbReference type="GO" id="GO:0003677">
    <property type="term" value="F:DNA binding"/>
    <property type="evidence" value="ECO:0007669"/>
    <property type="project" value="UniProtKB-KW"/>
</dbReference>
<dbReference type="CDD" id="cd04488">
    <property type="entry name" value="RecG_wedge_OBF"/>
    <property type="match status" value="1"/>
</dbReference>
<accession>A0A1G1ZPQ4</accession>
<dbReference type="GO" id="GO:0016887">
    <property type="term" value="F:ATP hydrolysis activity"/>
    <property type="evidence" value="ECO:0007669"/>
    <property type="project" value="RHEA"/>
</dbReference>
<evidence type="ECO:0000259" key="16">
    <source>
        <dbReference type="PROSITE" id="PS51192"/>
    </source>
</evidence>
<dbReference type="Pfam" id="PF00271">
    <property type="entry name" value="Helicase_C"/>
    <property type="match status" value="1"/>
</dbReference>
<dbReference type="PROSITE" id="PS51192">
    <property type="entry name" value="HELICASE_ATP_BIND_1"/>
    <property type="match status" value="1"/>
</dbReference>
<comment type="catalytic activity">
    <reaction evidence="12 15">
        <text>Couples ATP hydrolysis with the unwinding of duplex DNA by translocating in the 3'-5' direction.</text>
        <dbReference type="EC" id="5.6.2.4"/>
    </reaction>
</comment>
<keyword evidence="10 15" id="KW-0234">DNA repair</keyword>
<evidence type="ECO:0000256" key="1">
    <source>
        <dbReference type="ARBA" id="ARBA00007504"/>
    </source>
</evidence>
<evidence type="ECO:0000256" key="14">
    <source>
        <dbReference type="ARBA" id="ARBA00048988"/>
    </source>
</evidence>
<keyword evidence="3 15" id="KW-0547">Nucleotide-binding</keyword>
<evidence type="ECO:0000313" key="19">
    <source>
        <dbReference type="Proteomes" id="UP000178517"/>
    </source>
</evidence>
<dbReference type="InterPro" id="IPR011545">
    <property type="entry name" value="DEAD/DEAH_box_helicase_dom"/>
</dbReference>
<dbReference type="Pfam" id="PF00270">
    <property type="entry name" value="DEAD"/>
    <property type="match status" value="1"/>
</dbReference>
<evidence type="ECO:0000256" key="10">
    <source>
        <dbReference type="ARBA" id="ARBA00023204"/>
    </source>
</evidence>
<dbReference type="InterPro" id="IPR004609">
    <property type="entry name" value="ATP-dep_DNA_helicase_RecG"/>
</dbReference>
<dbReference type="PANTHER" id="PTHR47964:SF1">
    <property type="entry name" value="ATP-DEPENDENT DNA HELICASE HOMOLOG RECG, CHLOROPLASTIC"/>
    <property type="match status" value="1"/>
</dbReference>
<evidence type="ECO:0000256" key="15">
    <source>
        <dbReference type="RuleBase" id="RU363016"/>
    </source>
</evidence>
<gene>
    <name evidence="18" type="ORF">A3A04_01560</name>
</gene>
<reference evidence="18 19" key="1">
    <citation type="journal article" date="2016" name="Nat. Commun.">
        <title>Thousands of microbial genomes shed light on interconnected biogeochemical processes in an aquifer system.</title>
        <authorList>
            <person name="Anantharaman K."/>
            <person name="Brown C.T."/>
            <person name="Hug L.A."/>
            <person name="Sharon I."/>
            <person name="Castelle C.J."/>
            <person name="Probst A.J."/>
            <person name="Thomas B.C."/>
            <person name="Singh A."/>
            <person name="Wilkins M.J."/>
            <person name="Karaoz U."/>
            <person name="Brodie E.L."/>
            <person name="Williams K.H."/>
            <person name="Hubbard S.S."/>
            <person name="Banfield J.F."/>
        </authorList>
    </citation>
    <scope>NUCLEOTIDE SEQUENCE [LARGE SCALE GENOMIC DNA]</scope>
</reference>
<dbReference type="SUPFAM" id="SSF52540">
    <property type="entry name" value="P-loop containing nucleoside triphosphate hydrolases"/>
    <property type="match status" value="2"/>
</dbReference>
<dbReference type="GO" id="GO:0006281">
    <property type="term" value="P:DNA repair"/>
    <property type="evidence" value="ECO:0007669"/>
    <property type="project" value="UniProtKB-UniRule"/>
</dbReference>
<dbReference type="SMART" id="SM00487">
    <property type="entry name" value="DEXDc"/>
    <property type="match status" value="1"/>
</dbReference>
<keyword evidence="11" id="KW-0413">Isomerase</keyword>
<name>A0A1G1ZPQ4_9BACT</name>
<evidence type="ECO:0000259" key="17">
    <source>
        <dbReference type="PROSITE" id="PS51194"/>
    </source>
</evidence>
<dbReference type="Pfam" id="PF19833">
    <property type="entry name" value="RecG_dom3_C"/>
    <property type="match status" value="1"/>
</dbReference>
<evidence type="ECO:0000256" key="11">
    <source>
        <dbReference type="ARBA" id="ARBA00023235"/>
    </source>
</evidence>
<comment type="caution">
    <text evidence="18">The sequence shown here is derived from an EMBL/GenBank/DDBJ whole genome shotgun (WGS) entry which is preliminary data.</text>
</comment>
<comment type="function">
    <text evidence="15">Plays a critical role in recombination and DNA repair. Helps process Holliday junction intermediates to mature products by catalyzing branch migration. Has replication fork regression activity, unwinds stalled or blocked replication forks to make a HJ that can be resolved. Has a DNA unwinding activity characteristic of a DNA helicase with 3'-5' polarity.</text>
</comment>
<comment type="catalytic activity">
    <reaction evidence="14 15">
        <text>ATP + H2O = ADP + phosphate + H(+)</text>
        <dbReference type="Rhea" id="RHEA:13065"/>
        <dbReference type="ChEBI" id="CHEBI:15377"/>
        <dbReference type="ChEBI" id="CHEBI:15378"/>
        <dbReference type="ChEBI" id="CHEBI:30616"/>
        <dbReference type="ChEBI" id="CHEBI:43474"/>
        <dbReference type="ChEBI" id="CHEBI:456216"/>
        <dbReference type="EC" id="5.6.2.4"/>
    </reaction>
</comment>
<dbReference type="InterPro" id="IPR045562">
    <property type="entry name" value="RecG_dom3_C"/>
</dbReference>
<evidence type="ECO:0000256" key="3">
    <source>
        <dbReference type="ARBA" id="ARBA00022741"/>
    </source>
</evidence>
<dbReference type="GO" id="GO:0043138">
    <property type="term" value="F:3'-5' DNA helicase activity"/>
    <property type="evidence" value="ECO:0007669"/>
    <property type="project" value="UniProtKB-EC"/>
</dbReference>
<dbReference type="AlphaFoldDB" id="A0A1G1ZPQ4"/>
<dbReference type="EC" id="5.6.2.4" evidence="13 15"/>
<keyword evidence="7 15" id="KW-0067">ATP-binding</keyword>
<keyword evidence="9 15" id="KW-0233">DNA recombination</keyword>
<dbReference type="InterPro" id="IPR033454">
    <property type="entry name" value="RecG_wedge"/>
</dbReference>
<organism evidence="18 19">
    <name type="scientific">Candidatus Harrisonbacteria bacterium RIFCSPLOWO2_01_FULL_40_28</name>
    <dbReference type="NCBI Taxonomy" id="1798406"/>
    <lineage>
        <taxon>Bacteria</taxon>
        <taxon>Candidatus Harrisoniibacteriota</taxon>
    </lineage>
</organism>
<feature type="domain" description="Helicase C-terminal" evidence="17">
    <location>
        <begin position="491"/>
        <end position="639"/>
    </location>
</feature>
<dbReference type="GO" id="GO:0006310">
    <property type="term" value="P:DNA recombination"/>
    <property type="evidence" value="ECO:0007669"/>
    <property type="project" value="UniProtKB-UniRule"/>
</dbReference>
<evidence type="ECO:0000256" key="13">
    <source>
        <dbReference type="ARBA" id="ARBA00034808"/>
    </source>
</evidence>
<dbReference type="InterPro" id="IPR012340">
    <property type="entry name" value="NA-bd_OB-fold"/>
</dbReference>
<dbReference type="Gene3D" id="3.40.50.300">
    <property type="entry name" value="P-loop containing nucleotide triphosphate hydrolases"/>
    <property type="match status" value="2"/>
</dbReference>
<comment type="similarity">
    <text evidence="1 15">Belongs to the helicase family. RecG subfamily.</text>
</comment>